<gene>
    <name evidence="1" type="ORF">BYL167_LOCUS41809</name>
    <name evidence="2" type="ORF">GIL414_LOCUS40887</name>
    <name evidence="3" type="ORF">SMN809_LOCUS50955</name>
</gene>
<reference evidence="2" key="1">
    <citation type="submission" date="2021-02" db="EMBL/GenBank/DDBJ databases">
        <authorList>
            <person name="Nowell W R."/>
        </authorList>
    </citation>
    <scope>NUCLEOTIDE SEQUENCE</scope>
</reference>
<evidence type="ECO:0000313" key="4">
    <source>
        <dbReference type="Proteomes" id="UP000681720"/>
    </source>
</evidence>
<dbReference type="Proteomes" id="UP000681967">
    <property type="component" value="Unassembled WGS sequence"/>
</dbReference>
<protein>
    <submittedName>
        <fullName evidence="2">Uncharacterized protein</fullName>
    </submittedName>
</protein>
<sequence length="62" mass="7015">MASEVLGRLPDSVDECTCFDICTIPSDYDPWEVYTNMINTAAFRRIVQFAVEVYSTPTFTLA</sequence>
<evidence type="ECO:0000313" key="3">
    <source>
        <dbReference type="EMBL" id="CAF4884199.1"/>
    </source>
</evidence>
<evidence type="ECO:0000313" key="2">
    <source>
        <dbReference type="EMBL" id="CAF4646961.1"/>
    </source>
</evidence>
<dbReference type="Proteomes" id="UP000676336">
    <property type="component" value="Unassembled WGS sequence"/>
</dbReference>
<proteinExistence type="predicted"/>
<comment type="caution">
    <text evidence="2">The sequence shown here is derived from an EMBL/GenBank/DDBJ whole genome shotgun (WGS) entry which is preliminary data.</text>
</comment>
<dbReference type="EMBL" id="CAJOBJ010114465">
    <property type="protein sequence ID" value="CAF4646961.1"/>
    <property type="molecule type" value="Genomic_DNA"/>
</dbReference>
<name>A0A8S2ZRD5_9BILA</name>
<dbReference type="EMBL" id="CAJOBI010169716">
    <property type="protein sequence ID" value="CAF4884199.1"/>
    <property type="molecule type" value="Genomic_DNA"/>
</dbReference>
<feature type="non-terminal residue" evidence="2">
    <location>
        <position position="62"/>
    </location>
</feature>
<dbReference type="Proteomes" id="UP000681720">
    <property type="component" value="Unassembled WGS sequence"/>
</dbReference>
<dbReference type="EMBL" id="CAJOBH010106916">
    <property type="protein sequence ID" value="CAF4642025.1"/>
    <property type="molecule type" value="Genomic_DNA"/>
</dbReference>
<evidence type="ECO:0000313" key="1">
    <source>
        <dbReference type="EMBL" id="CAF4642025.1"/>
    </source>
</evidence>
<dbReference type="AlphaFoldDB" id="A0A8S2ZRD5"/>
<organism evidence="2 4">
    <name type="scientific">Rotaria magnacalcarata</name>
    <dbReference type="NCBI Taxonomy" id="392030"/>
    <lineage>
        <taxon>Eukaryota</taxon>
        <taxon>Metazoa</taxon>
        <taxon>Spiralia</taxon>
        <taxon>Gnathifera</taxon>
        <taxon>Rotifera</taxon>
        <taxon>Eurotatoria</taxon>
        <taxon>Bdelloidea</taxon>
        <taxon>Philodinida</taxon>
        <taxon>Philodinidae</taxon>
        <taxon>Rotaria</taxon>
    </lineage>
</organism>
<accession>A0A8S2ZRD5</accession>